<keyword evidence="1" id="KW-0812">Transmembrane</keyword>
<dbReference type="RefSeq" id="WP_136626691.1">
    <property type="nucleotide sequence ID" value="NZ_BHGK01000001.1"/>
</dbReference>
<name>A0A391P434_9FIRM</name>
<keyword evidence="3" id="KW-1185">Reference proteome</keyword>
<dbReference type="Proteomes" id="UP000265643">
    <property type="component" value="Unassembled WGS sequence"/>
</dbReference>
<feature type="transmembrane region" description="Helical" evidence="1">
    <location>
        <begin position="34"/>
        <end position="53"/>
    </location>
</feature>
<evidence type="ECO:0000313" key="3">
    <source>
        <dbReference type="Proteomes" id="UP000265643"/>
    </source>
</evidence>
<reference evidence="3" key="1">
    <citation type="submission" date="2018-09" db="EMBL/GenBank/DDBJ databases">
        <title>Draft Genome Sequence of Mediterraneibacter sp. KCTC 15684.</title>
        <authorList>
            <person name="Kim J.S."/>
            <person name="Han K.I."/>
            <person name="Suh M.K."/>
            <person name="Lee K.C."/>
            <person name="Eom M.K."/>
            <person name="Lee J.H."/>
            <person name="Park S.H."/>
            <person name="Kang S.W."/>
            <person name="Park J.E."/>
            <person name="Oh B.S."/>
            <person name="Yu S.Y."/>
            <person name="Choi S.H."/>
            <person name="Lee D.H."/>
            <person name="Yoon H."/>
            <person name="Kim B."/>
            <person name="Yang S.J."/>
            <person name="Lee J.S."/>
        </authorList>
    </citation>
    <scope>NUCLEOTIDE SEQUENCE [LARGE SCALE GENOMIC DNA]</scope>
    <source>
        <strain evidence="3">KCTC 15684</strain>
    </source>
</reference>
<accession>A0A391P434</accession>
<keyword evidence="1" id="KW-0472">Membrane</keyword>
<organism evidence="2 3">
    <name type="scientific">Mediterraneibacter butyricigenes</name>
    <dbReference type="NCBI Taxonomy" id="2316025"/>
    <lineage>
        <taxon>Bacteria</taxon>
        <taxon>Bacillati</taxon>
        <taxon>Bacillota</taxon>
        <taxon>Clostridia</taxon>
        <taxon>Lachnospirales</taxon>
        <taxon>Lachnospiraceae</taxon>
        <taxon>Mediterraneibacter</taxon>
    </lineage>
</organism>
<comment type="caution">
    <text evidence="2">The sequence shown here is derived from an EMBL/GenBank/DDBJ whole genome shotgun (WGS) entry which is preliminary data.</text>
</comment>
<dbReference type="EMBL" id="BHGK01000001">
    <property type="protein sequence ID" value="GCA68000.1"/>
    <property type="molecule type" value="Genomic_DNA"/>
</dbReference>
<sequence length="60" mass="6886">MYIRKSFLKGIVLIFGSVVLLVLVFFYGFTQTRISGGAYMAAYTFCLVAIWKVEELIERI</sequence>
<evidence type="ECO:0000313" key="2">
    <source>
        <dbReference type="EMBL" id="GCA68000.1"/>
    </source>
</evidence>
<evidence type="ECO:0000256" key="1">
    <source>
        <dbReference type="SAM" id="Phobius"/>
    </source>
</evidence>
<feature type="transmembrane region" description="Helical" evidence="1">
    <location>
        <begin position="7"/>
        <end position="28"/>
    </location>
</feature>
<proteinExistence type="predicted"/>
<dbReference type="AlphaFoldDB" id="A0A391P434"/>
<protein>
    <submittedName>
        <fullName evidence="2">Uncharacterized protein</fullName>
    </submittedName>
</protein>
<keyword evidence="1" id="KW-1133">Transmembrane helix</keyword>
<gene>
    <name evidence="2" type="ORF">KGMB01110_24360</name>
</gene>